<accession>A0A8E2DYH3</accession>
<proteinExistence type="predicted"/>
<reference evidence="1 2" key="1">
    <citation type="journal article" date="2016" name="Nat. Commun.">
        <title>Ectomycorrhizal ecology is imprinted in the genome of the dominant symbiotic fungus Cenococcum geophilum.</title>
        <authorList>
            <consortium name="DOE Joint Genome Institute"/>
            <person name="Peter M."/>
            <person name="Kohler A."/>
            <person name="Ohm R.A."/>
            <person name="Kuo A."/>
            <person name="Krutzmann J."/>
            <person name="Morin E."/>
            <person name="Arend M."/>
            <person name="Barry K.W."/>
            <person name="Binder M."/>
            <person name="Choi C."/>
            <person name="Clum A."/>
            <person name="Copeland A."/>
            <person name="Grisel N."/>
            <person name="Haridas S."/>
            <person name="Kipfer T."/>
            <person name="LaButti K."/>
            <person name="Lindquist E."/>
            <person name="Lipzen A."/>
            <person name="Maire R."/>
            <person name="Meier B."/>
            <person name="Mihaltcheva S."/>
            <person name="Molinier V."/>
            <person name="Murat C."/>
            <person name="Poggeler S."/>
            <person name="Quandt C.A."/>
            <person name="Sperisen C."/>
            <person name="Tritt A."/>
            <person name="Tisserant E."/>
            <person name="Crous P.W."/>
            <person name="Henrissat B."/>
            <person name="Nehls U."/>
            <person name="Egli S."/>
            <person name="Spatafora J.W."/>
            <person name="Grigoriev I.V."/>
            <person name="Martin F.M."/>
        </authorList>
    </citation>
    <scope>NUCLEOTIDE SEQUENCE [LARGE SCALE GENOMIC DNA]</scope>
    <source>
        <strain evidence="1 2">CBS 459.81</strain>
    </source>
</reference>
<evidence type="ECO:0000313" key="1">
    <source>
        <dbReference type="EMBL" id="OCK73974.1"/>
    </source>
</evidence>
<dbReference type="OrthoDB" id="4160379at2759"/>
<protein>
    <submittedName>
        <fullName evidence="1">Uncharacterized protein</fullName>
    </submittedName>
</protein>
<sequence>MQRHLSKIHGCRTDRESQISASIRNYVTLQSWTQNGPRESLIVEDGIDIALSDNSNDPVPQVSPRRLRKVASLHEEERRRLAERDQDESTTNATTDELALTTNWMRRTGWAKTFANADRHLLSLLDQMPARDGHSLELGYYGERVVYSSVEDERRLAMVGQAADRFFDRCEDTARNTDHSIRCWLRSQIPGRSYKTPFELPGREDTRVSYRNLSKRMLFVLLRLHRLEGAMRDEFLDVRLSRKLQKAIECLWVLTQEEEFEHDIIAPGFTNWASALDSQPAESSPNDKLADAVGKLSAFLCMEEISDSRASSTFIVYFSGLISFPYPGKTFDRPQRYTSKLSALIYYIRLCLLEATVPRYAHPSIGWEARPSRGLLKRLNRVRGSFMCLGSQAPMGELLSLRSYGRAISRSDGPAFRVHWREDSEAVSWDAGKEVGKLTMDQLRQLGLKSVGDASASLTRLMYGWVPSVQLKDIRDTL</sequence>
<keyword evidence="2" id="KW-1185">Reference proteome</keyword>
<dbReference type="AlphaFoldDB" id="A0A8E2DYH3"/>
<name>A0A8E2DYH3_9PEZI</name>
<dbReference type="EMBL" id="KV745600">
    <property type="protein sequence ID" value="OCK73974.1"/>
    <property type="molecule type" value="Genomic_DNA"/>
</dbReference>
<dbReference type="Proteomes" id="UP000250266">
    <property type="component" value="Unassembled WGS sequence"/>
</dbReference>
<gene>
    <name evidence="1" type="ORF">K432DRAFT_410257</name>
</gene>
<evidence type="ECO:0000313" key="2">
    <source>
        <dbReference type="Proteomes" id="UP000250266"/>
    </source>
</evidence>
<organism evidence="1 2">
    <name type="scientific">Lepidopterella palustris CBS 459.81</name>
    <dbReference type="NCBI Taxonomy" id="1314670"/>
    <lineage>
        <taxon>Eukaryota</taxon>
        <taxon>Fungi</taxon>
        <taxon>Dikarya</taxon>
        <taxon>Ascomycota</taxon>
        <taxon>Pezizomycotina</taxon>
        <taxon>Dothideomycetes</taxon>
        <taxon>Pleosporomycetidae</taxon>
        <taxon>Mytilinidiales</taxon>
        <taxon>Argynnaceae</taxon>
        <taxon>Lepidopterella</taxon>
    </lineage>
</organism>